<dbReference type="EMBL" id="RXIC02000025">
    <property type="protein sequence ID" value="KAB1206503.1"/>
    <property type="molecule type" value="Genomic_DNA"/>
</dbReference>
<proteinExistence type="predicted"/>
<sequence>MRIEAQSTSKEALLYGNLLTKLIMDARVNATHYESTSMQLDPINSGTCWPSMVHASSSQRHLATLWHSGSMTRVQQENRALLEMERNILHLRERVVTPITSSLAAMEKRLEKIESVQFELRRTNDEGRKEIMQNIAEVEGDVVQELEEIVPIVFFLVFFHVISFFFQTLE</sequence>
<keyword evidence="1" id="KW-0472">Membrane</keyword>
<keyword evidence="1" id="KW-0812">Transmembrane</keyword>
<keyword evidence="1" id="KW-1133">Transmembrane helix</keyword>
<protein>
    <submittedName>
        <fullName evidence="2">Uncharacterized protein</fullName>
    </submittedName>
</protein>
<dbReference type="Proteomes" id="UP000516437">
    <property type="component" value="Chromosome 7"/>
</dbReference>
<evidence type="ECO:0000313" key="3">
    <source>
        <dbReference type="Proteomes" id="UP000516437"/>
    </source>
</evidence>
<keyword evidence="3" id="KW-1185">Reference proteome</keyword>
<gene>
    <name evidence="2" type="ORF">CJ030_MR7G000041</name>
</gene>
<feature type="transmembrane region" description="Helical" evidence="1">
    <location>
        <begin position="149"/>
        <end position="169"/>
    </location>
</feature>
<comment type="caution">
    <text evidence="2">The sequence shown here is derived from an EMBL/GenBank/DDBJ whole genome shotgun (WGS) entry which is preliminary data.</text>
</comment>
<organism evidence="2 3">
    <name type="scientific">Morella rubra</name>
    <name type="common">Chinese bayberry</name>
    <dbReference type="NCBI Taxonomy" id="262757"/>
    <lineage>
        <taxon>Eukaryota</taxon>
        <taxon>Viridiplantae</taxon>
        <taxon>Streptophyta</taxon>
        <taxon>Embryophyta</taxon>
        <taxon>Tracheophyta</taxon>
        <taxon>Spermatophyta</taxon>
        <taxon>Magnoliopsida</taxon>
        <taxon>eudicotyledons</taxon>
        <taxon>Gunneridae</taxon>
        <taxon>Pentapetalae</taxon>
        <taxon>rosids</taxon>
        <taxon>fabids</taxon>
        <taxon>Fagales</taxon>
        <taxon>Myricaceae</taxon>
        <taxon>Morella</taxon>
    </lineage>
</organism>
<accession>A0A6A1V1H3</accession>
<name>A0A6A1V1H3_9ROSI</name>
<dbReference type="AlphaFoldDB" id="A0A6A1V1H3"/>
<reference evidence="2 3" key="1">
    <citation type="journal article" date="2019" name="Plant Biotechnol. J.">
        <title>The red bayberry genome and genetic basis of sex determination.</title>
        <authorList>
            <person name="Jia H.M."/>
            <person name="Jia H.J."/>
            <person name="Cai Q.L."/>
            <person name="Wang Y."/>
            <person name="Zhao H.B."/>
            <person name="Yang W.F."/>
            <person name="Wang G.Y."/>
            <person name="Li Y.H."/>
            <person name="Zhan D.L."/>
            <person name="Shen Y.T."/>
            <person name="Niu Q.F."/>
            <person name="Chang L."/>
            <person name="Qiu J."/>
            <person name="Zhao L."/>
            <person name="Xie H.B."/>
            <person name="Fu W.Y."/>
            <person name="Jin J."/>
            <person name="Li X.W."/>
            <person name="Jiao Y."/>
            <person name="Zhou C.C."/>
            <person name="Tu T."/>
            <person name="Chai C.Y."/>
            <person name="Gao J.L."/>
            <person name="Fan L.J."/>
            <person name="van de Weg E."/>
            <person name="Wang J.Y."/>
            <person name="Gao Z.S."/>
        </authorList>
    </citation>
    <scope>NUCLEOTIDE SEQUENCE [LARGE SCALE GENOMIC DNA]</scope>
    <source>
        <tissue evidence="2">Leaves</tissue>
    </source>
</reference>
<evidence type="ECO:0000313" key="2">
    <source>
        <dbReference type="EMBL" id="KAB1206503.1"/>
    </source>
</evidence>
<evidence type="ECO:0000256" key="1">
    <source>
        <dbReference type="SAM" id="Phobius"/>
    </source>
</evidence>